<evidence type="ECO:0000256" key="3">
    <source>
        <dbReference type="ARBA" id="ARBA00022851"/>
    </source>
</evidence>
<evidence type="ECO:0000313" key="6">
    <source>
        <dbReference type="EnsemblPlants" id="Zm00001eb335880_P001"/>
    </source>
</evidence>
<comment type="function">
    <text evidence="4">Metallothioneins have a high content of cysteine residues that bind various heavy metals.</text>
</comment>
<reference evidence="6" key="3">
    <citation type="submission" date="2021-05" db="UniProtKB">
        <authorList>
            <consortium name="EnsemblPlants"/>
        </authorList>
    </citation>
    <scope>IDENTIFICATION</scope>
    <source>
        <strain evidence="6">cv. B73</strain>
    </source>
</reference>
<keyword evidence="2 4" id="KW-0479">Metal-binding</keyword>
<evidence type="ECO:0007829" key="8">
    <source>
        <dbReference type="PeptideAtlas" id="A0A804QKC5"/>
    </source>
</evidence>
<reference evidence="7" key="1">
    <citation type="journal article" date="2009" name="Science">
        <title>The B73 maize genome: complexity, diversity, and dynamics.</title>
        <authorList>
            <person name="Schnable P.S."/>
            <person name="Ware D."/>
            <person name="Fulton R.S."/>
            <person name="Stein J.C."/>
            <person name="Wei F."/>
            <person name="Pasternak S."/>
            <person name="Liang C."/>
            <person name="Zhang J."/>
            <person name="Fulton L."/>
            <person name="Graves T.A."/>
            <person name="Minx P."/>
            <person name="Reily A.D."/>
            <person name="Courtney L."/>
            <person name="Kruchowski S.S."/>
            <person name="Tomlinson C."/>
            <person name="Strong C."/>
            <person name="Delehaunty K."/>
            <person name="Fronick C."/>
            <person name="Courtney B."/>
            <person name="Rock S.M."/>
            <person name="Belter E."/>
            <person name="Du F."/>
            <person name="Kim K."/>
            <person name="Abbott R.M."/>
            <person name="Cotton M."/>
            <person name="Levy A."/>
            <person name="Marchetto P."/>
            <person name="Ochoa K."/>
            <person name="Jackson S.M."/>
            <person name="Gillam B."/>
            <person name="Chen W."/>
            <person name="Yan L."/>
            <person name="Higginbotham J."/>
            <person name="Cardenas M."/>
            <person name="Waligorski J."/>
            <person name="Applebaum E."/>
            <person name="Phelps L."/>
            <person name="Falcone J."/>
            <person name="Kanchi K."/>
            <person name="Thane T."/>
            <person name="Scimone A."/>
            <person name="Thane N."/>
            <person name="Henke J."/>
            <person name="Wang T."/>
            <person name="Ruppert J."/>
            <person name="Shah N."/>
            <person name="Rotter K."/>
            <person name="Hodges J."/>
            <person name="Ingenthron E."/>
            <person name="Cordes M."/>
            <person name="Kohlberg S."/>
            <person name="Sgro J."/>
            <person name="Delgado B."/>
            <person name="Mead K."/>
            <person name="Chinwalla A."/>
            <person name="Leonard S."/>
            <person name="Crouse K."/>
            <person name="Collura K."/>
            <person name="Kudrna D."/>
            <person name="Currie J."/>
            <person name="He R."/>
            <person name="Angelova A."/>
            <person name="Rajasekar S."/>
            <person name="Mueller T."/>
            <person name="Lomeli R."/>
            <person name="Scara G."/>
            <person name="Ko A."/>
            <person name="Delaney K."/>
            <person name="Wissotski M."/>
            <person name="Lopez G."/>
            <person name="Campos D."/>
            <person name="Braidotti M."/>
            <person name="Ashley E."/>
            <person name="Golser W."/>
            <person name="Kim H."/>
            <person name="Lee S."/>
            <person name="Lin J."/>
            <person name="Dujmic Z."/>
            <person name="Kim W."/>
            <person name="Talag J."/>
            <person name="Zuccolo A."/>
            <person name="Fan C."/>
            <person name="Sebastian A."/>
            <person name="Kramer M."/>
            <person name="Spiegel L."/>
            <person name="Nascimento L."/>
            <person name="Zutavern T."/>
            <person name="Miller B."/>
            <person name="Ambroise C."/>
            <person name="Muller S."/>
            <person name="Spooner W."/>
            <person name="Narechania A."/>
            <person name="Ren L."/>
            <person name="Wei S."/>
            <person name="Kumari S."/>
            <person name="Faga B."/>
            <person name="Levy M.J."/>
            <person name="McMahan L."/>
            <person name="Van Buren P."/>
            <person name="Vaughn M.W."/>
            <person name="Ying K."/>
            <person name="Yeh C.-T."/>
            <person name="Emrich S.J."/>
            <person name="Jia Y."/>
            <person name="Kalyanaraman A."/>
            <person name="Hsia A.-P."/>
            <person name="Barbazuk W.B."/>
            <person name="Baucom R.S."/>
            <person name="Brutnell T.P."/>
            <person name="Carpita N.C."/>
            <person name="Chaparro C."/>
            <person name="Chia J.-M."/>
            <person name="Deragon J.-M."/>
            <person name="Estill J.C."/>
            <person name="Fu Y."/>
            <person name="Jeddeloh J.A."/>
            <person name="Han Y."/>
            <person name="Lee H."/>
            <person name="Li P."/>
            <person name="Lisch D.R."/>
            <person name="Liu S."/>
            <person name="Liu Z."/>
            <person name="Nagel D.H."/>
            <person name="McCann M.C."/>
            <person name="SanMiguel P."/>
            <person name="Myers A.M."/>
            <person name="Nettleton D."/>
            <person name="Nguyen J."/>
            <person name="Penning B.W."/>
            <person name="Ponnala L."/>
            <person name="Schneider K.L."/>
            <person name="Schwartz D.C."/>
            <person name="Sharma A."/>
            <person name="Soderlund C."/>
            <person name="Springer N.M."/>
            <person name="Sun Q."/>
            <person name="Wang H."/>
            <person name="Waterman M."/>
            <person name="Westerman R."/>
            <person name="Wolfgruber T.K."/>
            <person name="Yang L."/>
            <person name="Yu Y."/>
            <person name="Zhang L."/>
            <person name="Zhou S."/>
            <person name="Zhu Q."/>
            <person name="Bennetzen J.L."/>
            <person name="Dawe R.K."/>
            <person name="Jiang J."/>
            <person name="Jiang N."/>
            <person name="Presting G.G."/>
            <person name="Wessler S.R."/>
            <person name="Aluru S."/>
            <person name="Martienssen R.A."/>
            <person name="Clifton S.W."/>
            <person name="McCombie W.R."/>
            <person name="Wing R.A."/>
            <person name="Wilson R.K."/>
        </authorList>
    </citation>
    <scope>NUCLEOTIDE SEQUENCE [LARGE SCALE GENOMIC DNA]</scope>
    <source>
        <strain evidence="7">cv. B73</strain>
    </source>
</reference>
<organism evidence="6 7">
    <name type="scientific">Zea mays</name>
    <name type="common">Maize</name>
    <dbReference type="NCBI Taxonomy" id="4577"/>
    <lineage>
        <taxon>Eukaryota</taxon>
        <taxon>Viridiplantae</taxon>
        <taxon>Streptophyta</taxon>
        <taxon>Embryophyta</taxon>
        <taxon>Tracheophyta</taxon>
        <taxon>Spermatophyta</taxon>
        <taxon>Magnoliopsida</taxon>
        <taxon>Liliopsida</taxon>
        <taxon>Poales</taxon>
        <taxon>Poaceae</taxon>
        <taxon>PACMAD clade</taxon>
        <taxon>Panicoideae</taxon>
        <taxon>Andropogonodae</taxon>
        <taxon>Andropogoneae</taxon>
        <taxon>Tripsacinae</taxon>
        <taxon>Zea</taxon>
    </lineage>
</organism>
<evidence type="ECO:0000256" key="5">
    <source>
        <dbReference type="SAM" id="MobiDB-lite"/>
    </source>
</evidence>
<dbReference type="Gramene" id="Zm00001eb335880_T001">
    <property type="protein sequence ID" value="Zm00001eb335880_P001"/>
    <property type="gene ID" value="Zm00001eb335880"/>
</dbReference>
<dbReference type="InterPro" id="IPR000347">
    <property type="entry name" value="Metalthion_15p"/>
</dbReference>
<dbReference type="Pfam" id="PF01439">
    <property type="entry name" value="Metallothio_2"/>
    <property type="match status" value="1"/>
</dbReference>
<evidence type="ECO:0000313" key="7">
    <source>
        <dbReference type="Proteomes" id="UP000007305"/>
    </source>
</evidence>
<reference evidence="6" key="2">
    <citation type="submission" date="2019-07" db="EMBL/GenBank/DDBJ databases">
        <authorList>
            <person name="Seetharam A."/>
            <person name="Woodhouse M."/>
            <person name="Cannon E."/>
        </authorList>
    </citation>
    <scope>NUCLEOTIDE SEQUENCE [LARGE SCALE GENOMIC DNA]</scope>
    <source>
        <strain evidence="6">cv. B73</strain>
    </source>
</reference>
<dbReference type="AlphaFoldDB" id="A0A804QKC5"/>
<dbReference type="PANTHER" id="PTHR33543">
    <property type="entry name" value="METALLOTHIONEIN-LIKE PROTEIN 2A"/>
    <property type="match status" value="1"/>
</dbReference>
<accession>A0A804QKC5</accession>
<evidence type="ECO:0000256" key="4">
    <source>
        <dbReference type="RuleBase" id="RU369052"/>
    </source>
</evidence>
<feature type="region of interest" description="Disordered" evidence="5">
    <location>
        <begin position="1"/>
        <end position="27"/>
    </location>
</feature>
<keyword evidence="7" id="KW-1185">Reference proteome</keyword>
<evidence type="ECO:0000256" key="2">
    <source>
        <dbReference type="ARBA" id="ARBA00022723"/>
    </source>
</evidence>
<dbReference type="GO" id="GO:0046872">
    <property type="term" value="F:metal ion binding"/>
    <property type="evidence" value="ECO:0007669"/>
    <property type="project" value="UniProtKB-UniRule"/>
</dbReference>
<proteinExistence type="evidence at protein level"/>
<sequence>MDGYGQSRAGVGGRSVTSHVTGASRPRAAWAARWLACSPARPYKTGARPQVVCPLRLCSKMYPDMAEQVTTTTQALIMGVAPSKGHAEGGFEAAAGAENGGCKCGGNCQCDPCNCGK</sequence>
<dbReference type="PANTHER" id="PTHR33543:SF33">
    <property type="entry name" value="METALLOTHIONEIN-LIKE PROTEIN 2B"/>
    <property type="match status" value="1"/>
</dbReference>
<evidence type="ECO:0000256" key="1">
    <source>
        <dbReference type="ARBA" id="ARBA00005802"/>
    </source>
</evidence>
<dbReference type="EnsemblPlants" id="Zm00001eb335880_T001">
    <property type="protein sequence ID" value="Zm00001eb335880_P001"/>
    <property type="gene ID" value="Zm00001eb335880"/>
</dbReference>
<dbReference type="InParanoid" id="A0A804QKC5"/>
<dbReference type="Proteomes" id="UP000007305">
    <property type="component" value="Chromosome 8"/>
</dbReference>
<name>A0A804QKC5_MAIZE</name>
<protein>
    <recommendedName>
        <fullName evidence="4">Metallothionein-like protein</fullName>
    </recommendedName>
</protein>
<keyword evidence="8" id="KW-1267">Proteomics identification</keyword>
<keyword evidence="3 4" id="KW-0480">Metal-thiolate cluster</keyword>
<comment type="similarity">
    <text evidence="1 4">Belongs to the metallothionein superfamily. Type 15 family.</text>
</comment>